<name>A0A8K0S6T8_9HYPO</name>
<dbReference type="EMBL" id="JAGPXF010000002">
    <property type="protein sequence ID" value="KAH7256438.1"/>
    <property type="molecule type" value="Genomic_DNA"/>
</dbReference>
<evidence type="ECO:0000313" key="2">
    <source>
        <dbReference type="EMBL" id="KAH7256438.1"/>
    </source>
</evidence>
<comment type="caution">
    <text evidence="2">The sequence shown here is derived from an EMBL/GenBank/DDBJ whole genome shotgun (WGS) entry which is preliminary data.</text>
</comment>
<evidence type="ECO:0000256" key="1">
    <source>
        <dbReference type="SAM" id="MobiDB-lite"/>
    </source>
</evidence>
<proteinExistence type="predicted"/>
<reference evidence="2" key="1">
    <citation type="journal article" date="2021" name="Nat. Commun.">
        <title>Genetic determinants of endophytism in the Arabidopsis root mycobiome.</title>
        <authorList>
            <person name="Mesny F."/>
            <person name="Miyauchi S."/>
            <person name="Thiergart T."/>
            <person name="Pickel B."/>
            <person name="Atanasova L."/>
            <person name="Karlsson M."/>
            <person name="Huettel B."/>
            <person name="Barry K.W."/>
            <person name="Haridas S."/>
            <person name="Chen C."/>
            <person name="Bauer D."/>
            <person name="Andreopoulos W."/>
            <person name="Pangilinan J."/>
            <person name="LaButti K."/>
            <person name="Riley R."/>
            <person name="Lipzen A."/>
            <person name="Clum A."/>
            <person name="Drula E."/>
            <person name="Henrissat B."/>
            <person name="Kohler A."/>
            <person name="Grigoriev I.V."/>
            <person name="Martin F.M."/>
            <person name="Hacquard S."/>
        </authorList>
    </citation>
    <scope>NUCLEOTIDE SEQUENCE</scope>
    <source>
        <strain evidence="2">MPI-SDFR-AT-0068</strain>
    </source>
</reference>
<dbReference type="Proteomes" id="UP000813427">
    <property type="component" value="Unassembled WGS sequence"/>
</dbReference>
<gene>
    <name evidence="2" type="ORF">BKA59DRAFT_450531</name>
</gene>
<feature type="region of interest" description="Disordered" evidence="1">
    <location>
        <begin position="1"/>
        <end position="31"/>
    </location>
</feature>
<keyword evidence="3" id="KW-1185">Reference proteome</keyword>
<dbReference type="OrthoDB" id="3513895at2759"/>
<dbReference type="AlphaFoldDB" id="A0A8K0S6T8"/>
<organism evidence="2 3">
    <name type="scientific">Fusarium tricinctum</name>
    <dbReference type="NCBI Taxonomy" id="61284"/>
    <lineage>
        <taxon>Eukaryota</taxon>
        <taxon>Fungi</taxon>
        <taxon>Dikarya</taxon>
        <taxon>Ascomycota</taxon>
        <taxon>Pezizomycotina</taxon>
        <taxon>Sordariomycetes</taxon>
        <taxon>Hypocreomycetidae</taxon>
        <taxon>Hypocreales</taxon>
        <taxon>Nectriaceae</taxon>
        <taxon>Fusarium</taxon>
        <taxon>Fusarium tricinctum species complex</taxon>
    </lineage>
</organism>
<evidence type="ECO:0000313" key="3">
    <source>
        <dbReference type="Proteomes" id="UP000813427"/>
    </source>
</evidence>
<accession>A0A8K0S6T8</accession>
<protein>
    <submittedName>
        <fullName evidence="2">Uncharacterized protein</fullName>
    </submittedName>
</protein>
<sequence length="166" mass="18178">MSEADKPRPSVKRQLKPAPQRPGQTLHSPRLKSEVHFAMPGSFSDIGNMLSKYCSNRYPSHSHCGCFSALLGPKFIAQFLMAAEIRQQKLHVVHRPDPGSTAMIRIALSCCASETGPIRYSPEAPLQGFTSSLGIGRACFVATLAKRRTWNSMSTSKADVYKSEPG</sequence>